<dbReference type="InterPro" id="IPR011701">
    <property type="entry name" value="MFS"/>
</dbReference>
<dbReference type="GO" id="GO:0022857">
    <property type="term" value="F:transmembrane transporter activity"/>
    <property type="evidence" value="ECO:0007669"/>
    <property type="project" value="InterPro"/>
</dbReference>
<evidence type="ECO:0000256" key="3">
    <source>
        <dbReference type="ARBA" id="ARBA00022475"/>
    </source>
</evidence>
<protein>
    <submittedName>
        <fullName evidence="6">Major facilitator superfamily MFS_1</fullName>
    </submittedName>
</protein>
<reference evidence="7" key="2">
    <citation type="journal article" date="2010" name="Stand. Genomic Sci.">
        <title>Complete genome sequence of Vulcanisaeta distributa type strain (IC-017T).</title>
        <authorList>
            <person name="Mavromatis K."/>
            <person name="Sikorski J."/>
            <person name="Pabst E."/>
            <person name="Teshima H."/>
            <person name="Lapidus A."/>
            <person name="Lucas S."/>
            <person name="Nolan M."/>
            <person name="Glavina Del Rio T."/>
            <person name="Cheng J."/>
            <person name="Bruce D."/>
            <person name="Goodwin L."/>
            <person name="Pitluck S."/>
            <person name="Liolios K."/>
            <person name="Ivanova N."/>
            <person name="Mikhailova N."/>
            <person name="Pati A."/>
            <person name="Chen A."/>
            <person name="Palaniappan K."/>
            <person name="Land M."/>
            <person name="Hauser L."/>
            <person name="Chang Y."/>
            <person name="Jeffries C."/>
            <person name="Rohde M."/>
            <person name="Spring S."/>
            <person name="Goker M."/>
            <person name="Wirth R."/>
            <person name="Woyke T."/>
            <person name="Bristow J."/>
            <person name="Eisen J."/>
            <person name="Markowitz V."/>
            <person name="Hugenholtz P."/>
            <person name="Klenk H."/>
            <person name="Kyrpides N."/>
        </authorList>
    </citation>
    <scope>NUCLEOTIDE SEQUENCE [LARGE SCALE GENOMIC DNA]</scope>
    <source>
        <strain evidence="7">DSM 14429 / JCM 11212 / NBRC 100878 / IC-017</strain>
    </source>
</reference>
<feature type="transmembrane region" description="Helical" evidence="4">
    <location>
        <begin position="60"/>
        <end position="81"/>
    </location>
</feature>
<dbReference type="InterPro" id="IPR020846">
    <property type="entry name" value="MFS_dom"/>
</dbReference>
<reference evidence="6 7" key="1">
    <citation type="journal article" date="2010" name="Stand. Genomic Sci.">
        <title>Complete genome sequence of Vulcanisaeta distributa type strain (IC-017).</title>
        <authorList>
            <person name="Mavromatis K."/>
            <person name="Sikorski J."/>
            <person name="Pabst E."/>
            <person name="Teshima H."/>
            <person name="Lapidus A."/>
            <person name="Lucas S."/>
            <person name="Nolan M."/>
            <person name="Glavina Del Rio T."/>
            <person name="Cheng J.F."/>
            <person name="Bruce D."/>
            <person name="Goodwin L."/>
            <person name="Pitluck S."/>
            <person name="Liolios K."/>
            <person name="Ivanova N."/>
            <person name="Mikhailova N."/>
            <person name="Pati A."/>
            <person name="Chen A."/>
            <person name="Palaniappan K."/>
            <person name="Land M."/>
            <person name="Hauser L."/>
            <person name="Chang Y.J."/>
            <person name="Jeffries C.D."/>
            <person name="Rohde M."/>
            <person name="Spring S."/>
            <person name="Goker M."/>
            <person name="Wirth R."/>
            <person name="Woyke T."/>
            <person name="Bristow J."/>
            <person name="Eisen J.A."/>
            <person name="Markowitz V."/>
            <person name="Hugenholtz P."/>
            <person name="Klenk H.P."/>
            <person name="Kyrpides N.C."/>
        </authorList>
    </citation>
    <scope>NUCLEOTIDE SEQUENCE [LARGE SCALE GENOMIC DNA]</scope>
    <source>
        <strain evidence="7">DSM 14429 / JCM 11212 / NBRC 100878 / IC-017</strain>
    </source>
</reference>
<dbReference type="STRING" id="572478.Vdis_0706"/>
<feature type="transmembrane region" description="Helical" evidence="4">
    <location>
        <begin position="304"/>
        <end position="325"/>
    </location>
</feature>
<feature type="transmembrane region" description="Helical" evidence="4">
    <location>
        <begin position="154"/>
        <end position="175"/>
    </location>
</feature>
<dbReference type="PANTHER" id="PTHR43045:SF1">
    <property type="entry name" value="SHIKIMATE TRANSPORTER"/>
    <property type="match status" value="1"/>
</dbReference>
<dbReference type="OrthoDB" id="37222at2157"/>
<evidence type="ECO:0000259" key="5">
    <source>
        <dbReference type="PROSITE" id="PS50850"/>
    </source>
</evidence>
<feature type="transmembrane region" description="Helical" evidence="4">
    <location>
        <begin position="337"/>
        <end position="360"/>
    </location>
</feature>
<keyword evidence="7" id="KW-1185">Reference proteome</keyword>
<keyword evidence="2" id="KW-0813">Transport</keyword>
<dbReference type="EMBL" id="CP002100">
    <property type="protein sequence ID" value="ADN50099.1"/>
    <property type="molecule type" value="Genomic_DNA"/>
</dbReference>
<dbReference type="AlphaFoldDB" id="E1QNC9"/>
<dbReference type="PROSITE" id="PS50850">
    <property type="entry name" value="MFS"/>
    <property type="match status" value="1"/>
</dbReference>
<dbReference type="eggNOG" id="arCOG02692">
    <property type="taxonomic scope" value="Archaea"/>
</dbReference>
<feature type="transmembrane region" description="Helical" evidence="4">
    <location>
        <begin position="366"/>
        <end position="385"/>
    </location>
</feature>
<feature type="transmembrane region" description="Helical" evidence="4">
    <location>
        <begin position="181"/>
        <end position="199"/>
    </location>
</feature>
<dbReference type="InterPro" id="IPR036259">
    <property type="entry name" value="MFS_trans_sf"/>
</dbReference>
<keyword evidence="3" id="KW-1003">Cell membrane</keyword>
<organism evidence="6 7">
    <name type="scientific">Vulcanisaeta distributa (strain DSM 14429 / JCM 11212 / NBRC 100878 / IC-017)</name>
    <dbReference type="NCBI Taxonomy" id="572478"/>
    <lineage>
        <taxon>Archaea</taxon>
        <taxon>Thermoproteota</taxon>
        <taxon>Thermoprotei</taxon>
        <taxon>Thermoproteales</taxon>
        <taxon>Thermoproteaceae</taxon>
        <taxon>Vulcanisaeta</taxon>
    </lineage>
</organism>
<feature type="transmembrane region" description="Helical" evidence="4">
    <location>
        <begin position="93"/>
        <end position="111"/>
    </location>
</feature>
<evidence type="ECO:0000256" key="4">
    <source>
        <dbReference type="SAM" id="Phobius"/>
    </source>
</evidence>
<feature type="transmembrane region" description="Helical" evidence="4">
    <location>
        <begin position="21"/>
        <end position="40"/>
    </location>
</feature>
<proteinExistence type="predicted"/>
<keyword evidence="4" id="KW-1133">Transmembrane helix</keyword>
<gene>
    <name evidence="6" type="ordered locus">Vdis_0706</name>
</gene>
<evidence type="ECO:0000313" key="6">
    <source>
        <dbReference type="EMBL" id="ADN50099.1"/>
    </source>
</evidence>
<evidence type="ECO:0000256" key="1">
    <source>
        <dbReference type="ARBA" id="ARBA00004651"/>
    </source>
</evidence>
<dbReference type="KEGG" id="vdi:Vdis_0706"/>
<feature type="transmembrane region" description="Helical" evidence="4">
    <location>
        <begin position="220"/>
        <end position="247"/>
    </location>
</feature>
<dbReference type="Proteomes" id="UP000006681">
    <property type="component" value="Chromosome"/>
</dbReference>
<dbReference type="GeneID" id="9751630"/>
<dbReference type="HOGENOM" id="CLU_001265_39_5_2"/>
<dbReference type="SUPFAM" id="SSF103473">
    <property type="entry name" value="MFS general substrate transporter"/>
    <property type="match status" value="1"/>
</dbReference>
<keyword evidence="4" id="KW-0472">Membrane</keyword>
<feature type="transmembrane region" description="Helical" evidence="4">
    <location>
        <begin position="280"/>
        <end position="298"/>
    </location>
</feature>
<name>E1QNC9_VULDI</name>
<dbReference type="Gene3D" id="1.20.1250.20">
    <property type="entry name" value="MFS general substrate transporter like domains"/>
    <property type="match status" value="1"/>
</dbReference>
<dbReference type="Pfam" id="PF07690">
    <property type="entry name" value="MFS_1"/>
    <property type="match status" value="1"/>
</dbReference>
<evidence type="ECO:0000256" key="2">
    <source>
        <dbReference type="ARBA" id="ARBA00022448"/>
    </source>
</evidence>
<sequence length="386" mass="42331">MSGLIRNTQEPRFNVRNWRMRNLVVALFSVVGTISMWYNFLAYNIIASIILTRSALHLGLLLSFTTIFVAFIARPIGAYVFGLVGDKFSSKSSLVSTLVIMGISTLLISIIKNTWYTAYELLVLRVAQGMALGGEWASASVLTYESVRGSVGRFLTSLVQLGVPLGMLLTTFAVIQWRLALLMGSLLSLSSAAVILTLAQQGAGSINWRPTFRVEDVKRIVRAIGVKLGESLSFYVYTSVLLLYFSVREVSSLIITATISLLIFTLIMSLIMTRMSPIKALLLGYVFFSLVNAFMFRIEPLPLFILFGIADAITYTPQSLYLVSLFRSDVKHVSAGVSYHVASSLGGLTTYLISLLISIYGIDTGLITIPTLLLVSCIISIIALLI</sequence>
<keyword evidence="4" id="KW-0812">Transmembrane</keyword>
<dbReference type="PANTHER" id="PTHR43045">
    <property type="entry name" value="SHIKIMATE TRANSPORTER"/>
    <property type="match status" value="1"/>
</dbReference>
<feature type="transmembrane region" description="Helical" evidence="4">
    <location>
        <begin position="253"/>
        <end position="273"/>
    </location>
</feature>
<dbReference type="RefSeq" id="WP_013335824.1">
    <property type="nucleotide sequence ID" value="NC_014537.1"/>
</dbReference>
<accession>E1QNC9</accession>
<feature type="domain" description="Major facilitator superfamily (MFS) profile" evidence="5">
    <location>
        <begin position="25"/>
        <end position="386"/>
    </location>
</feature>
<evidence type="ECO:0000313" key="7">
    <source>
        <dbReference type="Proteomes" id="UP000006681"/>
    </source>
</evidence>
<dbReference type="GO" id="GO:0005886">
    <property type="term" value="C:plasma membrane"/>
    <property type="evidence" value="ECO:0007669"/>
    <property type="project" value="UniProtKB-SubCell"/>
</dbReference>
<comment type="subcellular location">
    <subcellularLocation>
        <location evidence="1">Cell membrane</location>
        <topology evidence="1">Multi-pass membrane protein</topology>
    </subcellularLocation>
</comment>